<evidence type="ECO:0000256" key="13">
    <source>
        <dbReference type="SAM" id="Phobius"/>
    </source>
</evidence>
<dbReference type="SUPFAM" id="SSF56024">
    <property type="entry name" value="Phospholipase D/nuclease"/>
    <property type="match status" value="2"/>
</dbReference>
<evidence type="ECO:0000256" key="1">
    <source>
        <dbReference type="ARBA" id="ARBA00004651"/>
    </source>
</evidence>
<evidence type="ECO:0000313" key="17">
    <source>
        <dbReference type="Proteomes" id="UP000184031"/>
    </source>
</evidence>
<keyword evidence="4" id="KW-0808">Transferase</keyword>
<keyword evidence="5 13" id="KW-0812">Transmembrane</keyword>
<proteinExistence type="predicted"/>
<dbReference type="Pfam" id="PF13396">
    <property type="entry name" value="PLDc_N"/>
    <property type="match status" value="1"/>
</dbReference>
<dbReference type="Gene3D" id="3.30.870.10">
    <property type="entry name" value="Endonuclease Chain A"/>
    <property type="match status" value="2"/>
</dbReference>
<protein>
    <recommendedName>
        <fullName evidence="12">Cardiolipin synthase</fullName>
        <ecNumber evidence="12">2.7.8.-</ecNumber>
    </recommendedName>
</protein>
<evidence type="ECO:0000256" key="8">
    <source>
        <dbReference type="ARBA" id="ARBA00023098"/>
    </source>
</evidence>
<evidence type="ECO:0000256" key="7">
    <source>
        <dbReference type="ARBA" id="ARBA00022989"/>
    </source>
</evidence>
<evidence type="ECO:0000256" key="9">
    <source>
        <dbReference type="ARBA" id="ARBA00023136"/>
    </source>
</evidence>
<dbReference type="CDD" id="cd09112">
    <property type="entry name" value="PLDc_CLS_2"/>
    <property type="match status" value="1"/>
</dbReference>
<keyword evidence="8" id="KW-0443">Lipid metabolism</keyword>
<dbReference type="InterPro" id="IPR025202">
    <property type="entry name" value="PLD-like_dom"/>
</dbReference>
<evidence type="ECO:0000256" key="4">
    <source>
        <dbReference type="ARBA" id="ARBA00022679"/>
    </source>
</evidence>
<evidence type="ECO:0000256" key="6">
    <source>
        <dbReference type="ARBA" id="ARBA00022737"/>
    </source>
</evidence>
<keyword evidence="11" id="KW-1208">Phospholipid metabolism</keyword>
<gene>
    <name evidence="15" type="ORF">SAMN04487891_101115</name>
    <name evidence="16" type="ORF">SAMN05216293_0116</name>
</gene>
<reference evidence="16 17" key="1">
    <citation type="submission" date="2016-11" db="EMBL/GenBank/DDBJ databases">
        <authorList>
            <person name="Varghese N."/>
            <person name="Submissions S."/>
        </authorList>
    </citation>
    <scope>NUCLEOTIDE SEQUENCE [LARGE SCALE GENOMIC DNA]</scope>
    <source>
        <strain evidence="16 17">CGMCC 1.12174</strain>
        <strain evidence="15 18">DSM 26351</strain>
    </source>
</reference>
<dbReference type="RefSeq" id="WP_072875765.1">
    <property type="nucleotide sequence ID" value="NZ_FOKU01000001.1"/>
</dbReference>
<evidence type="ECO:0000256" key="5">
    <source>
        <dbReference type="ARBA" id="ARBA00022692"/>
    </source>
</evidence>
<sequence length="473" mass="54369">MKTALTIAYIIVSLWVIGAIIYHGRRPSRSISWVIAIIVLPFIGALLYYLFGMNRRKFKFFNSKEFQRRRRYHYEGDAKMEGTAPNFGVDTRKQRLSRLVSACSETRPTTGNTITVLQDGGETFNALFKAMEEAKESIHVQYYILERGALLDKMLELFQRKIAEGVVVRIIYDSFGSYRLRGRPKKKFRDIGVKIHPIMPIRLSNLLFSLNFRNHRKILVIDNKVAFTGGVNVSDKYIKHGSELGKWKDTHLKLEGPIVNDIHLVFLKDYFFASKKEDFKVEEHLCEQPTVGQVEAQVVAGGPDSNHPAIMYQYIGMMNQAEKSICIANPYFLPGEAFLQTLKIVALEGVEISLLIPKNSDSMAAKFAMFSQFEELLEVGVKIYMRSDFSHSKILIVDGDLVSIGSGNFDIRSFELNYEANILMYDKEINKEMKREFLGICEKADPITLERFRNRSVWLKFLEGLFKFFKPLL</sequence>
<feature type="transmembrane region" description="Helical" evidence="13">
    <location>
        <begin position="7"/>
        <end position="24"/>
    </location>
</feature>
<dbReference type="CDD" id="cd09110">
    <property type="entry name" value="PLDc_CLS_1"/>
    <property type="match status" value="1"/>
</dbReference>
<feature type="domain" description="PLD phosphodiesterase" evidence="14">
    <location>
        <begin position="210"/>
        <end position="237"/>
    </location>
</feature>
<dbReference type="InterPro" id="IPR027379">
    <property type="entry name" value="CLS_N"/>
</dbReference>
<evidence type="ECO:0000256" key="2">
    <source>
        <dbReference type="ARBA" id="ARBA00022475"/>
    </source>
</evidence>
<dbReference type="EMBL" id="FOKU01000001">
    <property type="protein sequence ID" value="SFB66547.1"/>
    <property type="molecule type" value="Genomic_DNA"/>
</dbReference>
<keyword evidence="9 13" id="KW-0472">Membrane</keyword>
<dbReference type="NCBIfam" id="TIGR04265">
    <property type="entry name" value="bac_cardiolipin"/>
    <property type="match status" value="1"/>
</dbReference>
<evidence type="ECO:0000259" key="14">
    <source>
        <dbReference type="PROSITE" id="PS50035"/>
    </source>
</evidence>
<keyword evidence="7 13" id="KW-1133">Transmembrane helix</keyword>
<evidence type="ECO:0000313" key="15">
    <source>
        <dbReference type="EMBL" id="SFB66547.1"/>
    </source>
</evidence>
<keyword evidence="6" id="KW-0677">Repeat</keyword>
<dbReference type="SMART" id="SM00155">
    <property type="entry name" value="PLDc"/>
    <property type="match status" value="2"/>
</dbReference>
<evidence type="ECO:0000256" key="3">
    <source>
        <dbReference type="ARBA" id="ARBA00022516"/>
    </source>
</evidence>
<keyword evidence="2" id="KW-1003">Cell membrane</keyword>
<dbReference type="EMBL" id="FRAT01000001">
    <property type="protein sequence ID" value="SHK05354.1"/>
    <property type="molecule type" value="Genomic_DNA"/>
</dbReference>
<feature type="transmembrane region" description="Helical" evidence="13">
    <location>
        <begin position="30"/>
        <end position="51"/>
    </location>
</feature>
<dbReference type="PANTHER" id="PTHR21248">
    <property type="entry name" value="CARDIOLIPIN SYNTHASE"/>
    <property type="match status" value="1"/>
</dbReference>
<name>A0A1M6PBQ3_9FLAO</name>
<dbReference type="InterPro" id="IPR022924">
    <property type="entry name" value="Cardiolipin_synthase"/>
</dbReference>
<comment type="caution">
    <text evidence="16">The sequence shown here is derived from an EMBL/GenBank/DDBJ whole genome shotgun (WGS) entry which is preliminary data.</text>
</comment>
<keyword evidence="3" id="KW-0444">Lipid biosynthesis</keyword>
<dbReference type="Proteomes" id="UP000198940">
    <property type="component" value="Unassembled WGS sequence"/>
</dbReference>
<accession>A0A1M6PBQ3</accession>
<dbReference type="Proteomes" id="UP000184031">
    <property type="component" value="Unassembled WGS sequence"/>
</dbReference>
<dbReference type="PROSITE" id="PS50035">
    <property type="entry name" value="PLD"/>
    <property type="match status" value="2"/>
</dbReference>
<dbReference type="InterPro" id="IPR001736">
    <property type="entry name" value="PLipase_D/transphosphatidylase"/>
</dbReference>
<dbReference type="EC" id="2.7.8.-" evidence="12"/>
<evidence type="ECO:0000256" key="11">
    <source>
        <dbReference type="ARBA" id="ARBA00023264"/>
    </source>
</evidence>
<dbReference type="Pfam" id="PF13091">
    <property type="entry name" value="PLDc_2"/>
    <property type="match status" value="2"/>
</dbReference>
<dbReference type="PANTHER" id="PTHR21248:SF22">
    <property type="entry name" value="PHOSPHOLIPASE D"/>
    <property type="match status" value="1"/>
</dbReference>
<keyword evidence="10" id="KW-0594">Phospholipid biosynthesis</keyword>
<dbReference type="OrthoDB" id="9762009at2"/>
<evidence type="ECO:0000256" key="10">
    <source>
        <dbReference type="ARBA" id="ARBA00023209"/>
    </source>
</evidence>
<dbReference type="GO" id="GO:0008808">
    <property type="term" value="F:cardiolipin synthase activity"/>
    <property type="evidence" value="ECO:0007669"/>
    <property type="project" value="UniProtKB-UniRule"/>
</dbReference>
<evidence type="ECO:0000313" key="16">
    <source>
        <dbReference type="EMBL" id="SHK05354.1"/>
    </source>
</evidence>
<dbReference type="AlphaFoldDB" id="A0A1M6PBQ3"/>
<dbReference type="STRING" id="1055723.SAMN05216293_0116"/>
<organism evidence="16 17">
    <name type="scientific">Flagellimonas taeanensis</name>
    <dbReference type="NCBI Taxonomy" id="1005926"/>
    <lineage>
        <taxon>Bacteria</taxon>
        <taxon>Pseudomonadati</taxon>
        <taxon>Bacteroidota</taxon>
        <taxon>Flavobacteriia</taxon>
        <taxon>Flavobacteriales</taxon>
        <taxon>Flavobacteriaceae</taxon>
        <taxon>Flagellimonas</taxon>
    </lineage>
</organism>
<keyword evidence="18" id="KW-1185">Reference proteome</keyword>
<dbReference type="GO" id="GO:0005886">
    <property type="term" value="C:plasma membrane"/>
    <property type="evidence" value="ECO:0007669"/>
    <property type="project" value="UniProtKB-SubCell"/>
</dbReference>
<dbReference type="GO" id="GO:0032049">
    <property type="term" value="P:cardiolipin biosynthetic process"/>
    <property type="evidence" value="ECO:0007669"/>
    <property type="project" value="UniProtKB-UniRule"/>
</dbReference>
<evidence type="ECO:0000313" key="18">
    <source>
        <dbReference type="Proteomes" id="UP000198940"/>
    </source>
</evidence>
<feature type="domain" description="PLD phosphodiesterase" evidence="14">
    <location>
        <begin position="386"/>
        <end position="413"/>
    </location>
</feature>
<comment type="subcellular location">
    <subcellularLocation>
        <location evidence="1">Cell membrane</location>
        <topology evidence="1">Multi-pass membrane protein</topology>
    </subcellularLocation>
</comment>
<evidence type="ECO:0000256" key="12">
    <source>
        <dbReference type="NCBIfam" id="TIGR04265"/>
    </source>
</evidence>